<dbReference type="Gene3D" id="2.40.50.840">
    <property type="match status" value="1"/>
</dbReference>
<dbReference type="GO" id="GO:0006635">
    <property type="term" value="P:fatty acid beta-oxidation"/>
    <property type="evidence" value="ECO:0007669"/>
    <property type="project" value="TreeGrafter"/>
</dbReference>
<dbReference type="EMBL" id="JABBZM010000007">
    <property type="protein sequence ID" value="NMV38086.1"/>
    <property type="molecule type" value="Genomic_DNA"/>
</dbReference>
<gene>
    <name evidence="6" type="ORF">HGR00_09210</name>
</gene>
<dbReference type="PROSITE" id="PS00166">
    <property type="entry name" value="ENOYL_COA_HYDRATASE"/>
    <property type="match status" value="1"/>
</dbReference>
<dbReference type="Gene3D" id="1.10.12.10">
    <property type="entry name" value="Lyase 2-enoyl-coa Hydratase, Chain A, domain 2"/>
    <property type="match status" value="1"/>
</dbReference>
<dbReference type="AlphaFoldDB" id="A0A848P074"/>
<comment type="similarity">
    <text evidence="1 4">Belongs to the enoyl-CoA hydratase/isomerase family.</text>
</comment>
<dbReference type="PANTHER" id="PTHR11941:SF169">
    <property type="entry name" value="(7AS)-7A-METHYL-1,5-DIOXO-2,3,5,6,7,7A-HEXAHYDRO-1H-INDENE-CARBOXYL-COA HYDROLASE"/>
    <property type="match status" value="1"/>
</dbReference>
<feature type="domain" description="Thiolase-like protein type 1 additional C-terminal" evidence="5">
    <location>
        <begin position="425"/>
        <end position="505"/>
    </location>
</feature>
<evidence type="ECO:0000256" key="1">
    <source>
        <dbReference type="ARBA" id="ARBA00005254"/>
    </source>
</evidence>
<keyword evidence="6" id="KW-0808">Transferase</keyword>
<organism evidence="6 7">
    <name type="scientific">Ralstonia insidiosa</name>
    <dbReference type="NCBI Taxonomy" id="190721"/>
    <lineage>
        <taxon>Bacteria</taxon>
        <taxon>Pseudomonadati</taxon>
        <taxon>Pseudomonadota</taxon>
        <taxon>Betaproteobacteria</taxon>
        <taxon>Burkholderiales</taxon>
        <taxon>Burkholderiaceae</taxon>
        <taxon>Ralstonia</taxon>
    </lineage>
</organism>
<dbReference type="CDD" id="cd06558">
    <property type="entry name" value="crotonase-like"/>
    <property type="match status" value="1"/>
</dbReference>
<dbReference type="GO" id="GO:0016829">
    <property type="term" value="F:lyase activity"/>
    <property type="evidence" value="ECO:0007669"/>
    <property type="project" value="UniProtKB-KW"/>
</dbReference>
<dbReference type="PANTHER" id="PTHR11941">
    <property type="entry name" value="ENOYL-COA HYDRATASE-RELATED"/>
    <property type="match status" value="1"/>
</dbReference>
<evidence type="ECO:0000256" key="2">
    <source>
        <dbReference type="ARBA" id="ARBA00023098"/>
    </source>
</evidence>
<evidence type="ECO:0000256" key="4">
    <source>
        <dbReference type="RuleBase" id="RU003707"/>
    </source>
</evidence>
<keyword evidence="2" id="KW-0443">Lipid metabolism</keyword>
<evidence type="ECO:0000256" key="3">
    <source>
        <dbReference type="ARBA" id="ARBA00023239"/>
    </source>
</evidence>
<dbReference type="Proteomes" id="UP000575469">
    <property type="component" value="Unassembled WGS sequence"/>
</dbReference>
<evidence type="ECO:0000259" key="5">
    <source>
        <dbReference type="Pfam" id="PF18313"/>
    </source>
</evidence>
<comment type="caution">
    <text evidence="6">The sequence shown here is derived from an EMBL/GenBank/DDBJ whole genome shotgun (WGS) entry which is preliminary data.</text>
</comment>
<evidence type="ECO:0000313" key="6">
    <source>
        <dbReference type="EMBL" id="NMV38086.1"/>
    </source>
</evidence>
<keyword evidence="3" id="KW-0456">Lyase</keyword>
<reference evidence="6 7" key="1">
    <citation type="submission" date="2020-04" db="EMBL/GenBank/DDBJ databases">
        <title>Ralstonia insidiosa genome sequencing and assembly.</title>
        <authorList>
            <person name="Martins R.C.R."/>
            <person name="Perdigao-Neto L.V."/>
            <person name="Levin A.S.S."/>
            <person name="Costa S.F."/>
        </authorList>
    </citation>
    <scope>NUCLEOTIDE SEQUENCE [LARGE SCALE GENOMIC DNA]</scope>
    <source>
        <strain evidence="6 7">5047</strain>
    </source>
</reference>
<sequence length="786" mass="84929">MSLAPSTPIIVGVGQFTERLGTPEFHARSAADIAANAAHNAMNDALSAERLRDIVDAIATTRTFEDSTPRLAQPFGKSNNFPRSIARRLGLAPRVAVWEKAGGNTPQQLVNEFCARLSAGEFRMVLLTGAENISTARWLQAEGKSADWSEIVDGGVENRGMGLHGLVYRYNVRHGLVGTPPYYGLCEHARRGRLGQTPSAYLQEMGRLFAPFTRVAAANPYSSSAVAPYTAEELVTVGERNRMIASPYPQRLVARDQVNQGAAIVLTTIAVARELGIPEEKWVYLHGHAAVTEREIMQREDLGKYPAAVLACTEAMRQAGVGTDALSFFDFYSCYPIAVSSVAIDGLGLREDDPRGFTVTGGLPYFGGPGNNYSMHAICTMTERLRGQPGAYGLIGANGGYLSKYAVGIYSTRPAAFTPADNARLQEQIDNLPAPPRAQRPDGWATIETYTVVYAKGVPDYAVVVGRTEQGERFLAMTETGDTQTLDELIQGDALGRRIFVRATGRCNRFALSEARMDALLPARPPALRESYEYARVERRGHLLIVTINRPDVRNSLHPMANEELAEIWDAYEADADLWVAILTGAGTDAFSSGNDLKYTASGKPMWMPLSGFGGLTARTRIKPVIAAVNGYAMGGGTEMALSCDIVVADEKASFALSEVRVGLVAAASGLVRLPRQIPKKIAVEHILTGRAIPAERAQQLGLVNRIMPAGEALAGAVAIADEILAVSPTSVRISMIAMHQASEHASEAQAAAAYPDYLDDLATTEDYIEGPKAFAEKRKPIWKNR</sequence>
<dbReference type="Pfam" id="PF00378">
    <property type="entry name" value="ECH_1"/>
    <property type="match status" value="1"/>
</dbReference>
<dbReference type="Pfam" id="PF18313">
    <property type="entry name" value="TLP1_add_C"/>
    <property type="match status" value="1"/>
</dbReference>
<evidence type="ECO:0000313" key="7">
    <source>
        <dbReference type="Proteomes" id="UP000575469"/>
    </source>
</evidence>
<dbReference type="InterPro" id="IPR029045">
    <property type="entry name" value="ClpP/crotonase-like_dom_sf"/>
</dbReference>
<dbReference type="Gene3D" id="3.40.47.10">
    <property type="match status" value="1"/>
</dbReference>
<dbReference type="InterPro" id="IPR040771">
    <property type="entry name" value="TLP1_add_C"/>
</dbReference>
<dbReference type="SUPFAM" id="SSF53901">
    <property type="entry name" value="Thiolase-like"/>
    <property type="match status" value="2"/>
</dbReference>
<dbReference type="Gene3D" id="3.90.226.10">
    <property type="entry name" value="2-enoyl-CoA Hydratase, Chain A, domain 1"/>
    <property type="match status" value="1"/>
</dbReference>
<dbReference type="GO" id="GO:0016746">
    <property type="term" value="F:acyltransferase activity"/>
    <property type="evidence" value="ECO:0007669"/>
    <property type="project" value="InterPro"/>
</dbReference>
<dbReference type="InterPro" id="IPR014748">
    <property type="entry name" value="Enoyl-CoA_hydra_C"/>
</dbReference>
<dbReference type="InterPro" id="IPR016039">
    <property type="entry name" value="Thiolase-like"/>
</dbReference>
<protein>
    <submittedName>
        <fullName evidence="6">Acetyl-CoA acetyltransferase</fullName>
    </submittedName>
</protein>
<accession>A0A848P074</accession>
<dbReference type="RefSeq" id="WP_104654742.1">
    <property type="nucleotide sequence ID" value="NZ_JABBZM010000007.1"/>
</dbReference>
<dbReference type="InterPro" id="IPR001753">
    <property type="entry name" value="Enoyl-CoA_hydra/iso"/>
</dbReference>
<dbReference type="InterPro" id="IPR018376">
    <property type="entry name" value="Enoyl-CoA_hyd/isom_CS"/>
</dbReference>
<name>A0A848P074_9RALS</name>
<proteinExistence type="inferred from homology"/>
<dbReference type="SUPFAM" id="SSF52096">
    <property type="entry name" value="ClpP/crotonase"/>
    <property type="match status" value="1"/>
</dbReference>